<keyword evidence="2" id="KW-1185">Reference proteome</keyword>
<organism evidence="1 2">
    <name type="scientific">Streptomyces microflavus</name>
    <name type="common">Streptomyces lipmanii</name>
    <dbReference type="NCBI Taxonomy" id="1919"/>
    <lineage>
        <taxon>Bacteria</taxon>
        <taxon>Bacillati</taxon>
        <taxon>Actinomycetota</taxon>
        <taxon>Actinomycetes</taxon>
        <taxon>Kitasatosporales</taxon>
        <taxon>Streptomycetaceae</taxon>
        <taxon>Streptomyces</taxon>
    </lineage>
</organism>
<comment type="caution">
    <text evidence="1">The sequence shown here is derived from an EMBL/GenBank/DDBJ whole genome shotgun (WGS) entry which is preliminary data.</text>
</comment>
<dbReference type="InterPro" id="IPR046196">
    <property type="entry name" value="DUF6228"/>
</dbReference>
<reference evidence="1 2" key="1">
    <citation type="submission" date="2024-01" db="EMBL/GenBank/DDBJ databases">
        <title>Metagenomic exploration of the rhizosphere soil microbial community and their significance in facilitating the development of wild simulated ginseng.</title>
        <authorList>
            <person name="Huang J."/>
        </authorList>
    </citation>
    <scope>NUCLEOTIDE SEQUENCE [LARGE SCALE GENOMIC DNA]</scope>
    <source>
        <strain evidence="1 2">WY141</strain>
    </source>
</reference>
<protein>
    <submittedName>
        <fullName evidence="1">DUF6228 family protein</fullName>
    </submittedName>
</protein>
<dbReference type="Pfam" id="PF19739">
    <property type="entry name" value="DUF6228"/>
    <property type="match status" value="1"/>
</dbReference>
<gene>
    <name evidence="1" type="ORF">ABR748_33105</name>
</gene>
<sequence length="70" mass="7696">MGRGAPLALPLLRPDHLSGTPPWGHVQLTWSTRDRAPSEQWQFETNTMHAAGEDTRLTAEIRTFIASAAA</sequence>
<dbReference type="Proteomes" id="UP001456562">
    <property type="component" value="Unassembled WGS sequence"/>
</dbReference>
<name>A0ABV1QCW3_STRMI</name>
<accession>A0ABV1QCW3</accession>
<dbReference type="EMBL" id="JBEJUE010000047">
    <property type="protein sequence ID" value="MER0429006.1"/>
    <property type="molecule type" value="Genomic_DNA"/>
</dbReference>
<evidence type="ECO:0000313" key="1">
    <source>
        <dbReference type="EMBL" id="MER0429006.1"/>
    </source>
</evidence>
<evidence type="ECO:0000313" key="2">
    <source>
        <dbReference type="Proteomes" id="UP001456562"/>
    </source>
</evidence>
<proteinExistence type="predicted"/>